<comment type="caution">
    <text evidence="2">The sequence shown here is derived from an EMBL/GenBank/DDBJ whole genome shotgun (WGS) entry which is preliminary data.</text>
</comment>
<evidence type="ECO:0000259" key="1">
    <source>
        <dbReference type="PROSITE" id="PS50801"/>
    </source>
</evidence>
<reference evidence="2" key="1">
    <citation type="journal article" date="2019" name="PLoS Negl. Trop. Dis.">
        <title>Revisiting the worldwide diversity of Leptospira species in the environment.</title>
        <authorList>
            <person name="Vincent A.T."/>
            <person name="Schiettekatte O."/>
            <person name="Bourhy P."/>
            <person name="Veyrier F.J."/>
            <person name="Picardeau M."/>
        </authorList>
    </citation>
    <scope>NUCLEOTIDE SEQUENCE [LARGE SCALE GENOMIC DNA]</scope>
    <source>
        <strain evidence="2">201300427</strain>
    </source>
</reference>
<dbReference type="Gene3D" id="3.30.750.24">
    <property type="entry name" value="STAS domain"/>
    <property type="match status" value="1"/>
</dbReference>
<dbReference type="RefSeq" id="WP_135759237.1">
    <property type="nucleotide sequence ID" value="NZ_RQHW01000013.1"/>
</dbReference>
<dbReference type="InterPro" id="IPR036513">
    <property type="entry name" value="STAS_dom_sf"/>
</dbReference>
<dbReference type="CDD" id="cd07043">
    <property type="entry name" value="STAS_anti-anti-sigma_factors"/>
    <property type="match status" value="1"/>
</dbReference>
<keyword evidence="3" id="KW-1185">Reference proteome</keyword>
<dbReference type="OrthoDB" id="337620at2"/>
<evidence type="ECO:0000313" key="2">
    <source>
        <dbReference type="EMBL" id="TGN20373.1"/>
    </source>
</evidence>
<evidence type="ECO:0000313" key="3">
    <source>
        <dbReference type="Proteomes" id="UP000298058"/>
    </source>
</evidence>
<dbReference type="PROSITE" id="PS50801">
    <property type="entry name" value="STAS"/>
    <property type="match status" value="1"/>
</dbReference>
<dbReference type="Pfam" id="PF01740">
    <property type="entry name" value="STAS"/>
    <property type="match status" value="1"/>
</dbReference>
<dbReference type="SUPFAM" id="SSF52091">
    <property type="entry name" value="SpoIIaa-like"/>
    <property type="match status" value="1"/>
</dbReference>
<accession>A0A4R9M107</accession>
<dbReference type="Proteomes" id="UP000298058">
    <property type="component" value="Unassembled WGS sequence"/>
</dbReference>
<dbReference type="GO" id="GO:0043856">
    <property type="term" value="F:anti-sigma factor antagonist activity"/>
    <property type="evidence" value="ECO:0007669"/>
    <property type="project" value="TreeGrafter"/>
</dbReference>
<organism evidence="2 3">
    <name type="scientific">Leptospira idonii</name>
    <dbReference type="NCBI Taxonomy" id="1193500"/>
    <lineage>
        <taxon>Bacteria</taxon>
        <taxon>Pseudomonadati</taxon>
        <taxon>Spirochaetota</taxon>
        <taxon>Spirochaetia</taxon>
        <taxon>Leptospirales</taxon>
        <taxon>Leptospiraceae</taxon>
        <taxon>Leptospira</taxon>
    </lineage>
</organism>
<feature type="domain" description="STAS" evidence="1">
    <location>
        <begin position="23"/>
        <end position="122"/>
    </location>
</feature>
<dbReference type="EMBL" id="RQHW01000013">
    <property type="protein sequence ID" value="TGN20373.1"/>
    <property type="molecule type" value="Genomic_DNA"/>
</dbReference>
<proteinExistence type="predicted"/>
<dbReference type="InterPro" id="IPR002645">
    <property type="entry name" value="STAS_dom"/>
</dbReference>
<dbReference type="AlphaFoldDB" id="A0A4R9M107"/>
<dbReference type="PANTHER" id="PTHR33495:SF6">
    <property type="entry name" value="ANTI-SIGMA FACTOR ANTAGONIST"/>
    <property type="match status" value="1"/>
</dbReference>
<sequence length="123" mass="13820">MGSIEFSALSLETEIIEIGKDRVLLVSFNDQITNTNAYDINRNISAIFEEDVYNLILDLTNLQYINSIGVATLLGMIKTVESKNGKIQIGGLNHFLENVVKLMDLPKQIQIHATKEIAIKNWN</sequence>
<name>A0A4R9M107_9LEPT</name>
<gene>
    <name evidence="2" type="ORF">EHS15_03955</name>
</gene>
<dbReference type="PANTHER" id="PTHR33495">
    <property type="entry name" value="ANTI-SIGMA FACTOR ANTAGONIST TM_1081-RELATED-RELATED"/>
    <property type="match status" value="1"/>
</dbReference>
<protein>
    <submittedName>
        <fullName evidence="2">Anti-sigma factor antagonist</fullName>
    </submittedName>
</protein>